<evidence type="ECO:0000313" key="1">
    <source>
        <dbReference type="EMBL" id="KAJ8676397.1"/>
    </source>
</evidence>
<evidence type="ECO:0000313" key="2">
    <source>
        <dbReference type="Proteomes" id="UP001239111"/>
    </source>
</evidence>
<dbReference type="EMBL" id="CM056742">
    <property type="protein sequence ID" value="KAJ8676397.1"/>
    <property type="molecule type" value="Genomic_DNA"/>
</dbReference>
<keyword evidence="2" id="KW-1185">Reference proteome</keyword>
<sequence>MHSLVNWQGYGGTSIINEERLRPNAAVGEVTQALYTDQGVYEAEVMAKGLKIGLPRSTLLDSGAGQFRFKSTHKIVHSNSDSDDNGDEAQRDSSVKQKESVSHKTNNPRSFDQDDCNIQGLEEDGTSDEAEVRRQEEERGQRELAQLPRREELTEERGSFLQMNGERVDKERDRLAEQEREQKAEKERQERAERARGARAERERRAEREHTNARIMAEGDKSVLGVLSKFVAQLCLRAGQQQNRGSRDIDGQKNMKDKAPVPIREYE</sequence>
<protein>
    <submittedName>
        <fullName evidence="1">Uncharacterized protein</fullName>
    </submittedName>
</protein>
<name>A0ACC2NZ43_9HYME</name>
<gene>
    <name evidence="1" type="ORF">QAD02_012184</name>
</gene>
<dbReference type="Proteomes" id="UP001239111">
    <property type="component" value="Chromosome 2"/>
</dbReference>
<comment type="caution">
    <text evidence="1">The sequence shown here is derived from an EMBL/GenBank/DDBJ whole genome shotgun (WGS) entry which is preliminary data.</text>
</comment>
<reference evidence="1" key="1">
    <citation type="submission" date="2023-04" db="EMBL/GenBank/DDBJ databases">
        <title>A chromosome-level genome assembly of the parasitoid wasp Eretmocerus hayati.</title>
        <authorList>
            <person name="Zhong Y."/>
            <person name="Liu S."/>
            <person name="Liu Y."/>
        </authorList>
    </citation>
    <scope>NUCLEOTIDE SEQUENCE</scope>
    <source>
        <strain evidence="1">ZJU_SS_LIU_2023</strain>
    </source>
</reference>
<accession>A0ACC2NZ43</accession>
<proteinExistence type="predicted"/>
<organism evidence="1 2">
    <name type="scientific">Eretmocerus hayati</name>
    <dbReference type="NCBI Taxonomy" id="131215"/>
    <lineage>
        <taxon>Eukaryota</taxon>
        <taxon>Metazoa</taxon>
        <taxon>Ecdysozoa</taxon>
        <taxon>Arthropoda</taxon>
        <taxon>Hexapoda</taxon>
        <taxon>Insecta</taxon>
        <taxon>Pterygota</taxon>
        <taxon>Neoptera</taxon>
        <taxon>Endopterygota</taxon>
        <taxon>Hymenoptera</taxon>
        <taxon>Apocrita</taxon>
        <taxon>Proctotrupomorpha</taxon>
        <taxon>Chalcidoidea</taxon>
        <taxon>Aphelinidae</taxon>
        <taxon>Aphelininae</taxon>
        <taxon>Eretmocerus</taxon>
    </lineage>
</organism>